<dbReference type="AlphaFoldDB" id="E6QKK1"/>
<evidence type="ECO:0000256" key="6">
    <source>
        <dbReference type="ARBA" id="ARBA00022989"/>
    </source>
</evidence>
<evidence type="ECO:0000256" key="10">
    <source>
        <dbReference type="ARBA" id="ARBA00023201"/>
    </source>
</evidence>
<feature type="transmembrane region" description="Helical" evidence="11">
    <location>
        <begin position="6"/>
        <end position="23"/>
    </location>
</feature>
<evidence type="ECO:0000256" key="9">
    <source>
        <dbReference type="ARBA" id="ARBA00023136"/>
    </source>
</evidence>
<feature type="transmembrane region" description="Helical" evidence="11">
    <location>
        <begin position="137"/>
        <end position="155"/>
    </location>
</feature>
<dbReference type="EMBL" id="CABQ01000139">
    <property type="protein sequence ID" value="CBI07770.1"/>
    <property type="molecule type" value="Genomic_DNA"/>
</dbReference>
<feature type="transmembrane region" description="Helical" evidence="11">
    <location>
        <begin position="460"/>
        <end position="477"/>
    </location>
</feature>
<evidence type="ECO:0000256" key="1">
    <source>
        <dbReference type="ARBA" id="ARBA00004651"/>
    </source>
</evidence>
<feature type="transmembrane region" description="Helical" evidence="11">
    <location>
        <begin position="436"/>
        <end position="454"/>
    </location>
</feature>
<evidence type="ECO:0000256" key="4">
    <source>
        <dbReference type="ARBA" id="ARBA00022475"/>
    </source>
</evidence>
<dbReference type="Pfam" id="PF00474">
    <property type="entry name" value="SSF"/>
    <property type="match status" value="1"/>
</dbReference>
<gene>
    <name evidence="12" type="ORF">CARN6_1155</name>
</gene>
<dbReference type="GO" id="GO:0006814">
    <property type="term" value="P:sodium ion transport"/>
    <property type="evidence" value="ECO:0007669"/>
    <property type="project" value="UniProtKB-KW"/>
</dbReference>
<keyword evidence="7" id="KW-0915">Sodium</keyword>
<feature type="transmembrane region" description="Helical" evidence="11">
    <location>
        <begin position="44"/>
        <end position="69"/>
    </location>
</feature>
<dbReference type="PROSITE" id="PS50283">
    <property type="entry name" value="NA_SOLUT_SYMP_3"/>
    <property type="match status" value="1"/>
</dbReference>
<organism evidence="12">
    <name type="scientific">mine drainage metagenome</name>
    <dbReference type="NCBI Taxonomy" id="410659"/>
    <lineage>
        <taxon>unclassified sequences</taxon>
        <taxon>metagenomes</taxon>
        <taxon>ecological metagenomes</taxon>
    </lineage>
</organism>
<evidence type="ECO:0000256" key="11">
    <source>
        <dbReference type="SAM" id="Phobius"/>
    </source>
</evidence>
<dbReference type="NCBIfam" id="TIGR00813">
    <property type="entry name" value="sss"/>
    <property type="match status" value="1"/>
</dbReference>
<comment type="subcellular location">
    <subcellularLocation>
        <location evidence="1">Cell membrane</location>
        <topology evidence="1">Multi-pass membrane protein</topology>
    </subcellularLocation>
</comment>
<dbReference type="InterPro" id="IPR038377">
    <property type="entry name" value="Na/Glc_symporter_sf"/>
</dbReference>
<feature type="transmembrane region" description="Helical" evidence="11">
    <location>
        <begin position="405"/>
        <end position="429"/>
    </location>
</feature>
<dbReference type="GO" id="GO:0005886">
    <property type="term" value="C:plasma membrane"/>
    <property type="evidence" value="ECO:0007669"/>
    <property type="project" value="UniProtKB-SubCell"/>
</dbReference>
<feature type="transmembrane region" description="Helical" evidence="11">
    <location>
        <begin position="162"/>
        <end position="186"/>
    </location>
</feature>
<feature type="transmembrane region" description="Helical" evidence="11">
    <location>
        <begin position="380"/>
        <end position="399"/>
    </location>
</feature>
<feature type="transmembrane region" description="Helical" evidence="11">
    <location>
        <begin position="192"/>
        <end position="219"/>
    </location>
</feature>
<keyword evidence="8" id="KW-0406">Ion transport</keyword>
<keyword evidence="9 11" id="KW-0472">Membrane</keyword>
<evidence type="ECO:0000256" key="3">
    <source>
        <dbReference type="ARBA" id="ARBA00022448"/>
    </source>
</evidence>
<proteinExistence type="inferred from homology"/>
<protein>
    <submittedName>
        <fullName evidence="12">SSS sodium solute transporter superfamily</fullName>
    </submittedName>
</protein>
<feature type="transmembrane region" description="Helical" evidence="11">
    <location>
        <begin position="278"/>
        <end position="308"/>
    </location>
</feature>
<evidence type="ECO:0000256" key="7">
    <source>
        <dbReference type="ARBA" id="ARBA00023053"/>
    </source>
</evidence>
<dbReference type="PANTHER" id="PTHR42985:SF47">
    <property type="entry name" value="INTEGRAL MEMBRANE TRANSPORT PROTEIN"/>
    <property type="match status" value="1"/>
</dbReference>
<evidence type="ECO:0000256" key="5">
    <source>
        <dbReference type="ARBA" id="ARBA00022692"/>
    </source>
</evidence>
<dbReference type="InterPro" id="IPR001734">
    <property type="entry name" value="Na/solute_symporter"/>
</dbReference>
<feature type="transmembrane region" description="Helical" evidence="11">
    <location>
        <begin position="75"/>
        <end position="98"/>
    </location>
</feature>
<dbReference type="CDD" id="cd11493">
    <property type="entry name" value="SLC5sbd_NIS-like_u1"/>
    <property type="match status" value="1"/>
</dbReference>
<reference evidence="12" key="1">
    <citation type="submission" date="2009-10" db="EMBL/GenBank/DDBJ databases">
        <title>Diversity of trophic interactions inside an arsenic-rich microbial ecosystem.</title>
        <authorList>
            <person name="Bertin P.N."/>
            <person name="Heinrich-Salmeron A."/>
            <person name="Pelletier E."/>
            <person name="Goulhen-Chollet F."/>
            <person name="Arsene-Ploetze F."/>
            <person name="Gallien S."/>
            <person name="Calteau A."/>
            <person name="Vallenet D."/>
            <person name="Casiot C."/>
            <person name="Chane-Woon-Ming B."/>
            <person name="Giloteaux L."/>
            <person name="Barakat M."/>
            <person name="Bonnefoy V."/>
            <person name="Bruneel O."/>
            <person name="Chandler M."/>
            <person name="Cleiss J."/>
            <person name="Duran R."/>
            <person name="Elbaz-Poulichet F."/>
            <person name="Fonknechten N."/>
            <person name="Lauga B."/>
            <person name="Mornico D."/>
            <person name="Ortet P."/>
            <person name="Schaeffer C."/>
            <person name="Siguier P."/>
            <person name="Alexander Thil Smith A."/>
            <person name="Van Dorsselaer A."/>
            <person name="Weissenbach J."/>
            <person name="Medigue C."/>
            <person name="Le Paslier D."/>
        </authorList>
    </citation>
    <scope>NUCLEOTIDE SEQUENCE</scope>
</reference>
<sequence length="491" mass="53151">MALNFLDLLVILAWLAAVTLFGLRFRSPERTLRAYFLADNAIPWWAIALSIVAAETSTLTVISIPGLAYAQDFRFLQLVFGYLIGRAIVALLFLPAYFRGRMLTAYQLILARFGQRLHALTAAIFLLTRAAAEGVRVFAVAIVVRIALGSLLTGFSNFARDLAAIALVTVLTLLYTFEGGLAAVIWTDVVQLAVYLAGSLFACFTLLHHLPGGLHTVVATAQPLGKFRLFDLSWNLTRSYTLWSGVIGGALLTTASHGTDQLIVQRLLAARSLRQSQLALLASGVAILFQFALFLFLGTALFVFYRVFPVHALFHRSDAIYPTFIVSELPHGISGLLIAAILAAAMANLSAALNSLASTTIFDFYVRLRPNSTESHRLRLARRATLLWGVALFLLALLARGGGRVLEVGLSIASVAYGCLLGVFLLGLLTRSATESAAILGMIAGLALNLYLWLATPVAFPWYVVFGSLATFLVGYCSSRLIPIPDKAHTA</sequence>
<keyword evidence="10" id="KW-0739">Sodium transport</keyword>
<feature type="transmembrane region" description="Helical" evidence="11">
    <location>
        <begin position="240"/>
        <end position="258"/>
    </location>
</feature>
<keyword evidence="5 11" id="KW-0812">Transmembrane</keyword>
<keyword evidence="3" id="KW-0813">Transport</keyword>
<name>E6QKK1_9ZZZZ</name>
<evidence type="ECO:0000256" key="2">
    <source>
        <dbReference type="ARBA" id="ARBA00006434"/>
    </source>
</evidence>
<keyword evidence="4" id="KW-1003">Cell membrane</keyword>
<evidence type="ECO:0000256" key="8">
    <source>
        <dbReference type="ARBA" id="ARBA00023065"/>
    </source>
</evidence>
<dbReference type="PANTHER" id="PTHR42985">
    <property type="entry name" value="SODIUM-COUPLED MONOCARBOXYLATE TRANSPORTER"/>
    <property type="match status" value="1"/>
</dbReference>
<evidence type="ECO:0000313" key="12">
    <source>
        <dbReference type="EMBL" id="CBI07770.1"/>
    </source>
</evidence>
<comment type="similarity">
    <text evidence="2">Belongs to the sodium:solute symporter (SSF) (TC 2.A.21) family.</text>
</comment>
<keyword evidence="6 11" id="KW-1133">Transmembrane helix</keyword>
<dbReference type="GO" id="GO:0015293">
    <property type="term" value="F:symporter activity"/>
    <property type="evidence" value="ECO:0007669"/>
    <property type="project" value="TreeGrafter"/>
</dbReference>
<dbReference type="Gene3D" id="1.20.1730.10">
    <property type="entry name" value="Sodium/glucose cotransporter"/>
    <property type="match status" value="1"/>
</dbReference>
<comment type="caution">
    <text evidence="12">The sequence shown here is derived from an EMBL/GenBank/DDBJ whole genome shotgun (WGS) entry which is preliminary data.</text>
</comment>
<dbReference type="InterPro" id="IPR051163">
    <property type="entry name" value="Sodium:Solute_Symporter_SSF"/>
</dbReference>
<accession>E6QKK1</accession>